<dbReference type="Proteomes" id="UP000664859">
    <property type="component" value="Unassembled WGS sequence"/>
</dbReference>
<dbReference type="InterPro" id="IPR036638">
    <property type="entry name" value="HLH_DNA-bd_sf"/>
</dbReference>
<dbReference type="Pfam" id="PF00010">
    <property type="entry name" value="HLH"/>
    <property type="match status" value="1"/>
</dbReference>
<dbReference type="NCBIfam" id="TIGR00229">
    <property type="entry name" value="sensory_box"/>
    <property type="match status" value="1"/>
</dbReference>
<feature type="compositionally biased region" description="Basic and acidic residues" evidence="1">
    <location>
        <begin position="17"/>
        <end position="32"/>
    </location>
</feature>
<evidence type="ECO:0000259" key="2">
    <source>
        <dbReference type="PROSITE" id="PS50888"/>
    </source>
</evidence>
<dbReference type="InterPro" id="IPR035965">
    <property type="entry name" value="PAS-like_dom_sf"/>
</dbReference>
<feature type="region of interest" description="Disordered" evidence="1">
    <location>
        <begin position="1"/>
        <end position="32"/>
    </location>
</feature>
<proteinExistence type="predicted"/>
<dbReference type="Pfam" id="PF00989">
    <property type="entry name" value="PAS"/>
    <property type="match status" value="1"/>
</dbReference>
<dbReference type="Gene3D" id="4.10.280.10">
    <property type="entry name" value="Helix-loop-helix DNA-binding domain"/>
    <property type="match status" value="1"/>
</dbReference>
<feature type="domain" description="BHLH" evidence="2">
    <location>
        <begin position="20"/>
        <end position="72"/>
    </location>
</feature>
<dbReference type="InterPro" id="IPR013767">
    <property type="entry name" value="PAS_fold"/>
</dbReference>
<dbReference type="SUPFAM" id="SSF55785">
    <property type="entry name" value="PYP-like sensor domain (PAS domain)"/>
    <property type="match status" value="1"/>
</dbReference>
<protein>
    <recommendedName>
        <fullName evidence="2">BHLH domain-containing protein</fullName>
    </recommendedName>
</protein>
<dbReference type="OrthoDB" id="193583at2759"/>
<evidence type="ECO:0000313" key="3">
    <source>
        <dbReference type="EMBL" id="KAG5180422.1"/>
    </source>
</evidence>
<keyword evidence="4" id="KW-1185">Reference proteome</keyword>
<sequence length="270" mass="28153">MAHLPCTSPRGGVGGRPVDKRRLERNAREQKRSLKISQRIDELRLLLRQSGISVKNSKSHVLQEGTNLIKLLLRQQGALEAERAHMLGLVQMLSAGGNTQGGARGGGGGGGADSQAQMQQAAAAAAQEKATAAATAAAAAASAAAASVGMDYQLIFHNAAIPLAVCSINGNIVECNSRMCVATGFRRDELLLLTVFNLVADAYLQRSFALISGALSAPAAAGAPPQHVDLPCKVRDGRPGGVLSVSLVRDDIMRPRFFAISMSPAPTTLL</sequence>
<dbReference type="PROSITE" id="PS50888">
    <property type="entry name" value="BHLH"/>
    <property type="match status" value="1"/>
</dbReference>
<organism evidence="3 4">
    <name type="scientific">Tribonema minus</name>
    <dbReference type="NCBI Taxonomy" id="303371"/>
    <lineage>
        <taxon>Eukaryota</taxon>
        <taxon>Sar</taxon>
        <taxon>Stramenopiles</taxon>
        <taxon>Ochrophyta</taxon>
        <taxon>PX clade</taxon>
        <taxon>Xanthophyceae</taxon>
        <taxon>Tribonematales</taxon>
        <taxon>Tribonemataceae</taxon>
        <taxon>Tribonema</taxon>
    </lineage>
</organism>
<evidence type="ECO:0000313" key="4">
    <source>
        <dbReference type="Proteomes" id="UP000664859"/>
    </source>
</evidence>
<gene>
    <name evidence="3" type="ORF">JKP88DRAFT_166633</name>
</gene>
<dbReference type="Gene3D" id="3.30.450.20">
    <property type="entry name" value="PAS domain"/>
    <property type="match status" value="1"/>
</dbReference>
<accession>A0A835YRU1</accession>
<name>A0A835YRU1_9STRA</name>
<dbReference type="CDD" id="cd00130">
    <property type="entry name" value="PAS"/>
    <property type="match status" value="1"/>
</dbReference>
<comment type="caution">
    <text evidence="3">The sequence shown here is derived from an EMBL/GenBank/DDBJ whole genome shotgun (WGS) entry which is preliminary data.</text>
</comment>
<dbReference type="EMBL" id="JAFCMP010000390">
    <property type="protein sequence ID" value="KAG5180422.1"/>
    <property type="molecule type" value="Genomic_DNA"/>
</dbReference>
<dbReference type="GO" id="GO:0006355">
    <property type="term" value="P:regulation of DNA-templated transcription"/>
    <property type="evidence" value="ECO:0007669"/>
    <property type="project" value="InterPro"/>
</dbReference>
<dbReference type="AlphaFoldDB" id="A0A835YRU1"/>
<dbReference type="SUPFAM" id="SSF47459">
    <property type="entry name" value="HLH, helix-loop-helix DNA-binding domain"/>
    <property type="match status" value="1"/>
</dbReference>
<dbReference type="InterPro" id="IPR000014">
    <property type="entry name" value="PAS"/>
</dbReference>
<dbReference type="InterPro" id="IPR011598">
    <property type="entry name" value="bHLH_dom"/>
</dbReference>
<reference evidence="3" key="1">
    <citation type="submission" date="2021-02" db="EMBL/GenBank/DDBJ databases">
        <title>First Annotated Genome of the Yellow-green Alga Tribonema minus.</title>
        <authorList>
            <person name="Mahan K.M."/>
        </authorList>
    </citation>
    <scope>NUCLEOTIDE SEQUENCE</scope>
    <source>
        <strain evidence="3">UTEX B ZZ1240</strain>
    </source>
</reference>
<evidence type="ECO:0000256" key="1">
    <source>
        <dbReference type="SAM" id="MobiDB-lite"/>
    </source>
</evidence>
<dbReference type="GO" id="GO:0046983">
    <property type="term" value="F:protein dimerization activity"/>
    <property type="evidence" value="ECO:0007669"/>
    <property type="project" value="InterPro"/>
</dbReference>
<dbReference type="SMART" id="SM00091">
    <property type="entry name" value="PAS"/>
    <property type="match status" value="1"/>
</dbReference>